<dbReference type="GO" id="GO:0046872">
    <property type="term" value="F:metal ion binding"/>
    <property type="evidence" value="ECO:0007669"/>
    <property type="project" value="UniProtKB-UniRule"/>
</dbReference>
<dbReference type="EMBL" id="DOLB01000038">
    <property type="protein sequence ID" value="HBT48567.1"/>
    <property type="molecule type" value="Genomic_DNA"/>
</dbReference>
<dbReference type="Pfam" id="PF01432">
    <property type="entry name" value="Peptidase_M3"/>
    <property type="match status" value="1"/>
</dbReference>
<keyword evidence="2 6" id="KW-0479">Metal-binding</keyword>
<evidence type="ECO:0000256" key="4">
    <source>
        <dbReference type="ARBA" id="ARBA00022833"/>
    </source>
</evidence>
<dbReference type="Pfam" id="PF08439">
    <property type="entry name" value="Peptidase_M3_N"/>
    <property type="match status" value="1"/>
</dbReference>
<accession>A0A117KVH4</accession>
<dbReference type="Proteomes" id="UP000264445">
    <property type="component" value="Unassembled WGS sequence"/>
</dbReference>
<dbReference type="SUPFAM" id="SSF55486">
    <property type="entry name" value="Metalloproteases ('zincins'), catalytic domain"/>
    <property type="match status" value="1"/>
</dbReference>
<dbReference type="GO" id="GO:0006508">
    <property type="term" value="P:proteolysis"/>
    <property type="evidence" value="ECO:0007669"/>
    <property type="project" value="UniProtKB-KW"/>
</dbReference>
<reference evidence="9 10" key="1">
    <citation type="journal article" date="2018" name="Nat. Biotechnol.">
        <title>A standardized bacterial taxonomy based on genome phylogeny substantially revises the tree of life.</title>
        <authorList>
            <person name="Parks D.H."/>
            <person name="Chuvochina M."/>
            <person name="Waite D.W."/>
            <person name="Rinke C."/>
            <person name="Skarshewski A."/>
            <person name="Chaumeil P.A."/>
            <person name="Hugenholtz P."/>
        </authorList>
    </citation>
    <scope>NUCLEOTIDE SEQUENCE [LARGE SCALE GENOMIC DNA]</scope>
    <source>
        <strain evidence="9">UBA12544</strain>
    </source>
</reference>
<dbReference type="AlphaFoldDB" id="A0A117KVH4"/>
<dbReference type="CDD" id="cd09607">
    <property type="entry name" value="M3B_PepF"/>
    <property type="match status" value="1"/>
</dbReference>
<feature type="domain" description="Oligopeptidase F N-terminal" evidence="8">
    <location>
        <begin position="113"/>
        <end position="172"/>
    </location>
</feature>
<comment type="cofactor">
    <cofactor evidence="6">
        <name>Zn(2+)</name>
        <dbReference type="ChEBI" id="CHEBI:29105"/>
    </cofactor>
    <text evidence="6">Binds 1 zinc ion.</text>
</comment>
<sequence>MRWSLDVLYTSFDSEEFQKDNEKITSSIEHIRSWTEENFTTYENSKEKLEYYIRFKNELGDLMVKVRGYSALSLSVDVKNEKALKALESLENISTMLAEPETKFKRWLLNMPNLEETIQSSSYLKEHEFFIKETVKEAMHLLSEKEETIIAKMKNTGSEAWAKLHDLLTSTLLVDININGEEKKLPLSVVRNMAYDKDPYIRKTAYFAELNSYKKIEDASAACLNGIKGEVITVTELRKYSSPLEMTLQRSRMDFETLEAMLEAIEEYLPEFRRYLKEKARLLGHKDGLPFYDLFAPVGKLDKKFTFDEAKEFIVENFNSFSEDLAQFAKKAFENSWIDAEPREGKRGGAFCYNLHPIKQSRILANFDGSFSNVLTLAHELGHGYHGHLLANETLINSRYPMPIAETASIFNEHIIVNSALKTASKEEKLSIIENSLQRSTQTIVDIYSRFLFEDEVIKRRKDHSLSVEELKQIMIEAQKKTYGDGLDQNYLHPYMWINKPHYYDADLNYYNFPYAFGELFVKGLIYKYNQEGKKFVEEYKNLLSQTGKKNLYDLGKIVGFDLHSKDFWRKSLDVIKEEIDQFISLI</sequence>
<dbReference type="NCBIfam" id="TIGR02290">
    <property type="entry name" value="M3_fam_3"/>
    <property type="match status" value="1"/>
</dbReference>
<evidence type="ECO:0000259" key="8">
    <source>
        <dbReference type="Pfam" id="PF08439"/>
    </source>
</evidence>
<organism evidence="9 10">
    <name type="scientific">Caldanaerobacter subterraneus</name>
    <dbReference type="NCBI Taxonomy" id="911092"/>
    <lineage>
        <taxon>Bacteria</taxon>
        <taxon>Bacillati</taxon>
        <taxon>Bacillota</taxon>
        <taxon>Clostridia</taxon>
        <taxon>Thermoanaerobacterales</taxon>
        <taxon>Thermoanaerobacteraceae</taxon>
        <taxon>Caldanaerobacter</taxon>
    </lineage>
</organism>
<evidence type="ECO:0000259" key="7">
    <source>
        <dbReference type="Pfam" id="PF01432"/>
    </source>
</evidence>
<dbReference type="Gene3D" id="1.20.140.70">
    <property type="entry name" value="Oligopeptidase f, N-terminal domain"/>
    <property type="match status" value="1"/>
</dbReference>
<keyword evidence="5 6" id="KW-0482">Metalloprotease</keyword>
<evidence type="ECO:0000313" key="10">
    <source>
        <dbReference type="Proteomes" id="UP000264445"/>
    </source>
</evidence>
<dbReference type="InterPro" id="IPR001567">
    <property type="entry name" value="Pept_M3A_M3B_dom"/>
</dbReference>
<comment type="similarity">
    <text evidence="6">Belongs to the peptidase M3 family.</text>
</comment>
<dbReference type="InterPro" id="IPR013647">
    <property type="entry name" value="OligopepF_N_dom"/>
</dbReference>
<keyword evidence="1 6" id="KW-0645">Protease</keyword>
<keyword evidence="4 6" id="KW-0862">Zinc</keyword>
<evidence type="ECO:0000256" key="6">
    <source>
        <dbReference type="RuleBase" id="RU003435"/>
    </source>
</evidence>
<dbReference type="RefSeq" id="WP_278428626.1">
    <property type="nucleotide sequence ID" value="NZ_DOLB01000038.1"/>
</dbReference>
<dbReference type="GO" id="GO:0004222">
    <property type="term" value="F:metalloendopeptidase activity"/>
    <property type="evidence" value="ECO:0007669"/>
    <property type="project" value="InterPro"/>
</dbReference>
<dbReference type="Gene3D" id="1.10.1370.20">
    <property type="entry name" value="Oligoendopeptidase f, C-terminal domain"/>
    <property type="match status" value="1"/>
</dbReference>
<protein>
    <submittedName>
        <fullName evidence="9">Oligoendopeptidase F</fullName>
    </submittedName>
</protein>
<feature type="domain" description="Peptidase M3A/M3B catalytic" evidence="7">
    <location>
        <begin position="193"/>
        <end position="573"/>
    </location>
</feature>
<evidence type="ECO:0000256" key="3">
    <source>
        <dbReference type="ARBA" id="ARBA00022801"/>
    </source>
</evidence>
<gene>
    <name evidence="9" type="ORF">DEA61_01640</name>
</gene>
<name>A0A117KVH4_9THEO</name>
<dbReference type="InterPro" id="IPR011977">
    <property type="entry name" value="Pept_M3B_clade3"/>
</dbReference>
<comment type="caution">
    <text evidence="9">The sequence shown here is derived from an EMBL/GenBank/DDBJ whole genome shotgun (WGS) entry which is preliminary data.</text>
</comment>
<keyword evidence="3 6" id="KW-0378">Hydrolase</keyword>
<proteinExistence type="inferred from homology"/>
<evidence type="ECO:0000256" key="2">
    <source>
        <dbReference type="ARBA" id="ARBA00022723"/>
    </source>
</evidence>
<dbReference type="InterPro" id="IPR034006">
    <property type="entry name" value="M3B_PepF_2"/>
</dbReference>
<evidence type="ECO:0000256" key="5">
    <source>
        <dbReference type="ARBA" id="ARBA00023049"/>
    </source>
</evidence>
<dbReference type="InterPro" id="IPR042088">
    <property type="entry name" value="OligoPept_F_C"/>
</dbReference>
<evidence type="ECO:0000313" key="9">
    <source>
        <dbReference type="EMBL" id="HBT48567.1"/>
    </source>
</evidence>
<evidence type="ECO:0000256" key="1">
    <source>
        <dbReference type="ARBA" id="ARBA00022670"/>
    </source>
</evidence>